<name>A0A9X7GN40_BACCE</name>
<reference evidence="8 9" key="1">
    <citation type="submission" date="2017-09" db="EMBL/GenBank/DDBJ databases">
        <title>Large-scale bioinformatics analysis of Bacillus genomes uncovers conserved roles of natural products in bacterial physiology.</title>
        <authorList>
            <consortium name="Agbiome Team Llc"/>
            <person name="Bleich R.M."/>
            <person name="Grubbs K.J."/>
            <person name="Santa Maria K.C."/>
            <person name="Allen S.E."/>
            <person name="Farag S."/>
            <person name="Shank E.A."/>
            <person name="Bowers A."/>
        </authorList>
    </citation>
    <scope>NUCLEOTIDE SEQUENCE [LARGE SCALE GENOMIC DNA]</scope>
    <source>
        <strain evidence="8 9">AFS049141</strain>
    </source>
</reference>
<dbReference type="GO" id="GO:0005737">
    <property type="term" value="C:cytoplasm"/>
    <property type="evidence" value="ECO:0007669"/>
    <property type="project" value="InterPro"/>
</dbReference>
<keyword evidence="5" id="KW-0369">Histidine metabolism</keyword>
<dbReference type="GO" id="GO:0019556">
    <property type="term" value="P:L-histidine catabolic process to glutamate and formamide"/>
    <property type="evidence" value="ECO:0007669"/>
    <property type="project" value="InterPro"/>
</dbReference>
<dbReference type="SUPFAM" id="SSF51556">
    <property type="entry name" value="Metallo-dependent hydrolases"/>
    <property type="match status" value="1"/>
</dbReference>
<dbReference type="PANTHER" id="PTHR42752">
    <property type="entry name" value="IMIDAZOLONEPROPIONASE"/>
    <property type="match status" value="1"/>
</dbReference>
<dbReference type="Proteomes" id="UP000223834">
    <property type="component" value="Unassembled WGS sequence"/>
</dbReference>
<comment type="caution">
    <text evidence="8">The sequence shown here is derived from an EMBL/GenBank/DDBJ whole genome shotgun (WGS) entry which is preliminary data.</text>
</comment>
<keyword evidence="3" id="KW-0479">Metal-binding</keyword>
<gene>
    <name evidence="8" type="ORF">CN980_24335</name>
</gene>
<feature type="non-terminal residue" evidence="8">
    <location>
        <position position="245"/>
    </location>
</feature>
<evidence type="ECO:0000313" key="9">
    <source>
        <dbReference type="Proteomes" id="UP000223834"/>
    </source>
</evidence>
<keyword evidence="7" id="KW-0408">Iron</keyword>
<evidence type="ECO:0000256" key="1">
    <source>
        <dbReference type="ARBA" id="ARBA00005023"/>
    </source>
</evidence>
<dbReference type="InterPro" id="IPR011059">
    <property type="entry name" value="Metal-dep_hydrolase_composite"/>
</dbReference>
<dbReference type="GO" id="GO:0050480">
    <property type="term" value="F:imidazolonepropionase activity"/>
    <property type="evidence" value="ECO:0007669"/>
    <property type="project" value="UniProtKB-EC"/>
</dbReference>
<evidence type="ECO:0000256" key="5">
    <source>
        <dbReference type="ARBA" id="ARBA00022808"/>
    </source>
</evidence>
<proteinExistence type="predicted"/>
<dbReference type="EMBL" id="NUIQ01000232">
    <property type="protein sequence ID" value="PGO65270.1"/>
    <property type="molecule type" value="Genomic_DNA"/>
</dbReference>
<dbReference type="Gene3D" id="2.30.40.10">
    <property type="entry name" value="Urease, subunit C, domain 1"/>
    <property type="match status" value="1"/>
</dbReference>
<evidence type="ECO:0000313" key="8">
    <source>
        <dbReference type="EMBL" id="PGO65270.1"/>
    </source>
</evidence>
<dbReference type="AlphaFoldDB" id="A0A9X7GN40"/>
<evidence type="ECO:0000256" key="3">
    <source>
        <dbReference type="ARBA" id="ARBA00022723"/>
    </source>
</evidence>
<keyword evidence="6" id="KW-0862">Zinc</keyword>
<evidence type="ECO:0000256" key="4">
    <source>
        <dbReference type="ARBA" id="ARBA00022801"/>
    </source>
</evidence>
<dbReference type="InterPro" id="IPR032466">
    <property type="entry name" value="Metal_Hydrolase"/>
</dbReference>
<dbReference type="SUPFAM" id="SSF51338">
    <property type="entry name" value="Composite domain of metallo-dependent hydrolases"/>
    <property type="match status" value="1"/>
</dbReference>
<dbReference type="Gene3D" id="3.20.20.140">
    <property type="entry name" value="Metal-dependent hydrolases"/>
    <property type="match status" value="1"/>
</dbReference>
<dbReference type="InterPro" id="IPR005920">
    <property type="entry name" value="HutI"/>
</dbReference>
<dbReference type="EC" id="3.5.2.7" evidence="2"/>
<accession>A0A9X7GN40</accession>
<organism evidence="8 9">
    <name type="scientific">Bacillus cereus</name>
    <dbReference type="NCBI Taxonomy" id="1396"/>
    <lineage>
        <taxon>Bacteria</taxon>
        <taxon>Bacillati</taxon>
        <taxon>Bacillota</taxon>
        <taxon>Bacilli</taxon>
        <taxon>Bacillales</taxon>
        <taxon>Bacillaceae</taxon>
        <taxon>Bacillus</taxon>
        <taxon>Bacillus cereus group</taxon>
    </lineage>
</organism>
<keyword evidence="4" id="KW-0378">Hydrolase</keyword>
<dbReference type="PANTHER" id="PTHR42752:SF1">
    <property type="entry name" value="IMIDAZOLONEPROPIONASE-RELATED"/>
    <property type="match status" value="1"/>
</dbReference>
<evidence type="ECO:0000256" key="6">
    <source>
        <dbReference type="ARBA" id="ARBA00022833"/>
    </source>
</evidence>
<evidence type="ECO:0000256" key="7">
    <source>
        <dbReference type="ARBA" id="ARBA00023004"/>
    </source>
</evidence>
<comment type="pathway">
    <text evidence="1">Amino-acid degradation.</text>
</comment>
<evidence type="ECO:0000256" key="2">
    <source>
        <dbReference type="ARBA" id="ARBA00012864"/>
    </source>
</evidence>
<protein>
    <recommendedName>
        <fullName evidence="2">imidazolonepropionase</fullName>
        <ecNumber evidence="2">3.5.2.7</ecNumber>
    </recommendedName>
</protein>
<dbReference type="GO" id="GO:0046872">
    <property type="term" value="F:metal ion binding"/>
    <property type="evidence" value="ECO:0007669"/>
    <property type="project" value="UniProtKB-KW"/>
</dbReference>
<sequence length="245" mass="27037">MLDTLLINIGQLLTMDQEDGLLRREAMNTLPVIENGAVGIENGVITFVGTAEEAKGLQAKEVIDCGGKMVSPGLVDPHTHLVFGGSRENEIALKLQGVPYLEILEQGGGILSTVNATKKASKEELVQKAKFHLDRMLSFGVTTVEAKSGYGLDDETEWKQLEATAQLQKEHPIDLVSTFLGAHAVPKEYKGRSKEFLQWMLDLLPEMKEKQLAEFVDIFCETGVFSVEESKEFLLKAKELGFDVK</sequence>